<dbReference type="AlphaFoldDB" id="A0A9P7MD54"/>
<feature type="region of interest" description="Disordered" evidence="1">
    <location>
        <begin position="198"/>
        <end position="220"/>
    </location>
</feature>
<accession>A0A9P7MD54</accession>
<evidence type="ECO:0000313" key="3">
    <source>
        <dbReference type="EMBL" id="KAG5938625.1"/>
    </source>
</evidence>
<evidence type="ECO:0008006" key="5">
    <source>
        <dbReference type="Google" id="ProtNLM"/>
    </source>
</evidence>
<evidence type="ECO:0000256" key="2">
    <source>
        <dbReference type="SAM" id="SignalP"/>
    </source>
</evidence>
<dbReference type="Gene3D" id="2.70.50.70">
    <property type="match status" value="1"/>
</dbReference>
<organism evidence="3 4">
    <name type="scientific">Claviceps pazoutovae</name>
    <dbReference type="NCBI Taxonomy" id="1649127"/>
    <lineage>
        <taxon>Eukaryota</taxon>
        <taxon>Fungi</taxon>
        <taxon>Dikarya</taxon>
        <taxon>Ascomycota</taxon>
        <taxon>Pezizomycotina</taxon>
        <taxon>Sordariomycetes</taxon>
        <taxon>Hypocreomycetidae</taxon>
        <taxon>Hypocreales</taxon>
        <taxon>Clavicipitaceae</taxon>
        <taxon>Claviceps</taxon>
    </lineage>
</organism>
<dbReference type="PANTHER" id="PTHR36182:SF1">
    <property type="entry name" value="PROTEIN, PUTATIVE (AFU_ORTHOLOGUE AFUA_6G10930)-RELATED"/>
    <property type="match status" value="1"/>
</dbReference>
<keyword evidence="4" id="KW-1185">Reference proteome</keyword>
<feature type="signal peptide" evidence="2">
    <location>
        <begin position="1"/>
        <end position="15"/>
    </location>
</feature>
<dbReference type="OrthoDB" id="2342176at2759"/>
<feature type="chain" id="PRO_5040150462" description="Endoglucanase" evidence="2">
    <location>
        <begin position="16"/>
        <end position="220"/>
    </location>
</feature>
<reference evidence="3 4" key="1">
    <citation type="journal article" date="2020" name="bioRxiv">
        <title>Whole genome comparisons of ergot fungi reveals the divergence and evolution of species within the genus Claviceps are the result of varying mechanisms driving genome evolution and host range expansion.</title>
        <authorList>
            <person name="Wyka S.A."/>
            <person name="Mondo S.J."/>
            <person name="Liu M."/>
            <person name="Dettman J."/>
            <person name="Nalam V."/>
            <person name="Broders K.D."/>
        </authorList>
    </citation>
    <scope>NUCLEOTIDE SEQUENCE [LARGE SCALE GENOMIC DNA]</scope>
    <source>
        <strain evidence="3 4">CCC 1485</strain>
    </source>
</reference>
<protein>
    <recommendedName>
        <fullName evidence="5">Endoglucanase</fullName>
    </recommendedName>
</protein>
<comment type="caution">
    <text evidence="3">The sequence shown here is derived from an EMBL/GenBank/DDBJ whole genome shotgun (WGS) entry which is preliminary data.</text>
</comment>
<evidence type="ECO:0000256" key="1">
    <source>
        <dbReference type="SAM" id="MobiDB-lite"/>
    </source>
</evidence>
<keyword evidence="2" id="KW-0732">Signal</keyword>
<name>A0A9P7MD54_9HYPO</name>
<evidence type="ECO:0000313" key="4">
    <source>
        <dbReference type="Proteomes" id="UP000706124"/>
    </source>
</evidence>
<gene>
    <name evidence="3" type="ORF">E4U60_001314</name>
</gene>
<dbReference type="Proteomes" id="UP000706124">
    <property type="component" value="Unassembled WGS sequence"/>
</dbReference>
<dbReference type="PANTHER" id="PTHR36182">
    <property type="entry name" value="PROTEIN, PUTATIVE (AFU_ORTHOLOGUE AFUA_6G10930)-RELATED"/>
    <property type="match status" value="1"/>
</dbReference>
<dbReference type="EMBL" id="SRPO01000150">
    <property type="protein sequence ID" value="KAG5938625.1"/>
    <property type="molecule type" value="Genomic_DNA"/>
</dbReference>
<proteinExistence type="predicted"/>
<feature type="compositionally biased region" description="Basic and acidic residues" evidence="1">
    <location>
        <begin position="201"/>
        <end position="211"/>
    </location>
</feature>
<sequence length="220" mass="23837">MHFLSIVALAALTAAHIEMKYPAPFLSKYNVHSTDIDYSMTSPLFASGSNFPCKGYHSVLNTPQGRSVANWKAGKPYTVNLEGSATHGGGSCQLSLSYDKGQTWKAIQSFIGGCPLTPNWRFVVPADAPTGEALFAWSWFNRIGNREMYMNCAHVTIESSKPPAGGASFPWSKRPNMFVANVNNGCRTLEMADVVFPEPGPDVKKGSDKTADPVGNCKPQ</sequence>